<dbReference type="SUPFAM" id="SSF53448">
    <property type="entry name" value="Nucleotide-diphospho-sugar transferases"/>
    <property type="match status" value="1"/>
</dbReference>
<dbReference type="InterPro" id="IPR051706">
    <property type="entry name" value="Glycosyltransferase_domain"/>
</dbReference>
<dbReference type="EMBL" id="FNAK01000001">
    <property type="protein sequence ID" value="SDD40820.1"/>
    <property type="molecule type" value="Genomic_DNA"/>
</dbReference>
<dbReference type="GO" id="GO:0000030">
    <property type="term" value="F:mannosyltransferase activity"/>
    <property type="evidence" value="ECO:0007669"/>
    <property type="project" value="TreeGrafter"/>
</dbReference>
<sequence length="582" mass="65107">MSRNQEQDSFARIFGAHLLADIPDVSSGGHVPRRLIQFWDKEPPQDVARMLSLSKAWADKHQLEYVLFSEADARAYLADRQVDGKSLLQLFDRCFHPAMKADLFRLVYLHEYGGYYLDADNGVTDDALALFGLDRDVFFIDFRQRRVQNNFMAVAPGSLLISKALSAAARNIEENASEDVGIGTLTGPYVFTVELAKLLQDGGYTCYLVDYLKNVKIAPGPEVVLGQNLDYKKSDQNWQRAQAGPIAARLRTKLTTEKPTIPDFRELCRISLKFGIELEALEDIAAANWAEWRHHSVCIELRSRVLIRLQRFDKAREILTDAYDRYIRPASLLKMLSGISMKPERLEFAETLAWQAVEKAPADPDALAQLAAVFRAGRKLGEAKAVVALARERFSQNARLRKLAEALEEADSLADEIAAMTKLLAAPETTGKARFRSIAKTCLYYGLHLEAVEQLADAWWPFWRDTPMCVWLRARILEKLGRVDDARTLLEEAYEKKLRAPNILIMLAQLALDAGEAGFADQLAGMAIAKASGRVDARVLRVKALAALGDTAGVDAVRGYLQEQHAGHPLVIELERTMGKYG</sequence>
<organism evidence="2 3">
    <name type="scientific">Kordiimonas lacus</name>
    <dbReference type="NCBI Taxonomy" id="637679"/>
    <lineage>
        <taxon>Bacteria</taxon>
        <taxon>Pseudomonadati</taxon>
        <taxon>Pseudomonadota</taxon>
        <taxon>Alphaproteobacteria</taxon>
        <taxon>Kordiimonadales</taxon>
        <taxon>Kordiimonadaceae</taxon>
        <taxon>Kordiimonas</taxon>
    </lineage>
</organism>
<protein>
    <submittedName>
        <fullName evidence="2">Glycosyltransferase sugar-binding region containing DXD motif-containing protein</fullName>
    </submittedName>
</protein>
<dbReference type="InterPro" id="IPR007577">
    <property type="entry name" value="GlycoTrfase_DXD_sugar-bd_CS"/>
</dbReference>
<evidence type="ECO:0000313" key="3">
    <source>
        <dbReference type="Proteomes" id="UP000183685"/>
    </source>
</evidence>
<dbReference type="Gene3D" id="1.25.40.10">
    <property type="entry name" value="Tetratricopeptide repeat domain"/>
    <property type="match status" value="1"/>
</dbReference>
<proteinExistence type="predicted"/>
<dbReference type="AlphaFoldDB" id="A0A1G6UHC5"/>
<dbReference type="Gene3D" id="3.90.550.20">
    <property type="match status" value="1"/>
</dbReference>
<dbReference type="Proteomes" id="UP000183685">
    <property type="component" value="Unassembled WGS sequence"/>
</dbReference>
<dbReference type="InterPro" id="IPR029044">
    <property type="entry name" value="Nucleotide-diphossugar_trans"/>
</dbReference>
<dbReference type="PANTHER" id="PTHR32385">
    <property type="entry name" value="MANNOSYL PHOSPHORYLINOSITOL CERAMIDE SYNTHASE"/>
    <property type="match status" value="1"/>
</dbReference>
<accession>A0A1G6UHC5</accession>
<dbReference type="STRING" id="637679.GCA_001550055_00296"/>
<evidence type="ECO:0000256" key="1">
    <source>
        <dbReference type="ARBA" id="ARBA00022679"/>
    </source>
</evidence>
<dbReference type="RefSeq" id="WP_068308070.1">
    <property type="nucleotide sequence ID" value="NZ_FNAK01000001.1"/>
</dbReference>
<name>A0A1G6UHC5_9PROT</name>
<dbReference type="GO" id="GO:0016020">
    <property type="term" value="C:membrane"/>
    <property type="evidence" value="ECO:0007669"/>
    <property type="project" value="GOC"/>
</dbReference>
<dbReference type="InterPro" id="IPR011717">
    <property type="entry name" value="TPR-4"/>
</dbReference>
<dbReference type="GO" id="GO:0042802">
    <property type="term" value="F:identical protein binding"/>
    <property type="evidence" value="ECO:0007669"/>
    <property type="project" value="InterPro"/>
</dbReference>
<reference evidence="2 3" key="1">
    <citation type="submission" date="2016-10" db="EMBL/GenBank/DDBJ databases">
        <authorList>
            <person name="de Groot N.N."/>
        </authorList>
    </citation>
    <scope>NUCLEOTIDE SEQUENCE [LARGE SCALE GENOMIC DNA]</scope>
    <source>
        <strain evidence="2 3">CGMCC 1.9109</strain>
    </source>
</reference>
<dbReference type="SUPFAM" id="SSF48452">
    <property type="entry name" value="TPR-like"/>
    <property type="match status" value="1"/>
</dbReference>
<dbReference type="InterPro" id="IPR011990">
    <property type="entry name" value="TPR-like_helical_dom_sf"/>
</dbReference>
<dbReference type="GO" id="GO:0051999">
    <property type="term" value="P:mannosyl-inositol phosphorylceramide biosynthetic process"/>
    <property type="evidence" value="ECO:0007669"/>
    <property type="project" value="TreeGrafter"/>
</dbReference>
<evidence type="ECO:0000313" key="2">
    <source>
        <dbReference type="EMBL" id="SDD40820.1"/>
    </source>
</evidence>
<gene>
    <name evidence="2" type="ORF">SAMN04488071_0594</name>
</gene>
<dbReference type="Pfam" id="PF04488">
    <property type="entry name" value="Gly_transf_sug"/>
    <property type="match status" value="1"/>
</dbReference>
<keyword evidence="3" id="KW-1185">Reference proteome</keyword>
<dbReference type="PANTHER" id="PTHR32385:SF15">
    <property type="entry name" value="INOSITOL PHOSPHOCERAMIDE MANNOSYLTRANSFERASE 1"/>
    <property type="match status" value="1"/>
</dbReference>
<keyword evidence="1 2" id="KW-0808">Transferase</keyword>
<dbReference type="OrthoDB" id="146908at2"/>
<dbReference type="Pfam" id="PF07721">
    <property type="entry name" value="TPR_4"/>
    <property type="match status" value="1"/>
</dbReference>